<feature type="compositionally biased region" description="Acidic residues" evidence="5">
    <location>
        <begin position="102"/>
        <end position="133"/>
    </location>
</feature>
<protein>
    <submittedName>
        <fullName evidence="6">Nucleolar protein 12-domain-containing protein</fullName>
    </submittedName>
</protein>
<evidence type="ECO:0000313" key="6">
    <source>
        <dbReference type="EMBL" id="KAK0652223.1"/>
    </source>
</evidence>
<dbReference type="InterPro" id="IPR019186">
    <property type="entry name" value="Nucleolar_protein_12"/>
</dbReference>
<keyword evidence="3" id="KW-0175">Coiled coil</keyword>
<evidence type="ECO:0000256" key="3">
    <source>
        <dbReference type="ARBA" id="ARBA00023054"/>
    </source>
</evidence>
<reference evidence="6" key="1">
    <citation type="submission" date="2023-06" db="EMBL/GenBank/DDBJ databases">
        <title>Genome-scale phylogeny and comparative genomics of the fungal order Sordariales.</title>
        <authorList>
            <consortium name="Lawrence Berkeley National Laboratory"/>
            <person name="Hensen N."/>
            <person name="Bonometti L."/>
            <person name="Westerberg I."/>
            <person name="Brannstrom I.O."/>
            <person name="Guillou S."/>
            <person name="Cros-Aarteil S."/>
            <person name="Calhoun S."/>
            <person name="Haridas S."/>
            <person name="Kuo A."/>
            <person name="Mondo S."/>
            <person name="Pangilinan J."/>
            <person name="Riley R."/>
            <person name="Labutti K."/>
            <person name="Andreopoulos B."/>
            <person name="Lipzen A."/>
            <person name="Chen C."/>
            <person name="Yanf M."/>
            <person name="Daum C."/>
            <person name="Ng V."/>
            <person name="Clum A."/>
            <person name="Steindorff A."/>
            <person name="Ohm R."/>
            <person name="Martin F."/>
            <person name="Silar P."/>
            <person name="Natvig D."/>
            <person name="Lalanne C."/>
            <person name="Gautier V."/>
            <person name="Ament-Velasquez S.L."/>
            <person name="Kruys A."/>
            <person name="Hutchinson M.I."/>
            <person name="Powell A.J."/>
            <person name="Barry K."/>
            <person name="Miller A.N."/>
            <person name="Grigoriev I.V."/>
            <person name="Debuchy R."/>
            <person name="Gladieux P."/>
            <person name="Thoren M.H."/>
            <person name="Johannesson H."/>
        </authorList>
    </citation>
    <scope>NUCLEOTIDE SEQUENCE</scope>
    <source>
        <strain evidence="6">SMH2532-1</strain>
    </source>
</reference>
<sequence length="216" mass="25077">MFAVPRVKKSTLQPPPKKRKTTHKIEEITFDRDARTEYLSGFRKRKQARIKEAKEIAAKKEREERIEMRKQIREERKQAIEEHVQTVTQILREAEKAGTEGQAEDGDSDSEEWNGLDDDVPEAPIDMEEEYIDEDRYTTVTVEAVSVDRDGLHKPGADSGDGADAESAVKDTKQHDDTESGSKKKEWPKKKKSFRYETKFERKITERKQKAKKGRR</sequence>
<feature type="region of interest" description="Disordered" evidence="5">
    <location>
        <begin position="91"/>
        <end position="192"/>
    </location>
</feature>
<name>A0AA40CWZ5_9PEZI</name>
<dbReference type="GO" id="GO:0005730">
    <property type="term" value="C:nucleolus"/>
    <property type="evidence" value="ECO:0007669"/>
    <property type="project" value="UniProtKB-SubCell"/>
</dbReference>
<feature type="compositionally biased region" description="Basic and acidic residues" evidence="5">
    <location>
        <begin position="167"/>
        <end position="185"/>
    </location>
</feature>
<dbReference type="PANTHER" id="PTHR14577">
    <property type="entry name" value="NUCLEOLAR PROTEIN 12"/>
    <property type="match status" value="1"/>
</dbReference>
<proteinExistence type="inferred from homology"/>
<comment type="similarity">
    <text evidence="2">Belongs to the RRP17 family.</text>
</comment>
<accession>A0AA40CWZ5</accession>
<feature type="compositionally biased region" description="Basic and acidic residues" evidence="5">
    <location>
        <begin position="146"/>
        <end position="156"/>
    </location>
</feature>
<evidence type="ECO:0000256" key="1">
    <source>
        <dbReference type="ARBA" id="ARBA00004604"/>
    </source>
</evidence>
<keyword evidence="4" id="KW-0539">Nucleus</keyword>
<gene>
    <name evidence="6" type="ORF">B0T16DRAFT_426796</name>
</gene>
<dbReference type="Proteomes" id="UP001174936">
    <property type="component" value="Unassembled WGS sequence"/>
</dbReference>
<dbReference type="PANTHER" id="PTHR14577:SF0">
    <property type="entry name" value="NUCLEOLAR PROTEIN 12"/>
    <property type="match status" value="1"/>
</dbReference>
<keyword evidence="7" id="KW-1185">Reference proteome</keyword>
<evidence type="ECO:0000256" key="5">
    <source>
        <dbReference type="SAM" id="MobiDB-lite"/>
    </source>
</evidence>
<dbReference type="AlphaFoldDB" id="A0AA40CWZ5"/>
<comment type="subcellular location">
    <subcellularLocation>
        <location evidence="1">Nucleus</location>
        <location evidence="1">Nucleolus</location>
    </subcellularLocation>
</comment>
<dbReference type="GO" id="GO:0019843">
    <property type="term" value="F:rRNA binding"/>
    <property type="evidence" value="ECO:0007669"/>
    <property type="project" value="TreeGrafter"/>
</dbReference>
<dbReference type="EMBL" id="JAULSV010000002">
    <property type="protein sequence ID" value="KAK0652223.1"/>
    <property type="molecule type" value="Genomic_DNA"/>
</dbReference>
<organism evidence="6 7">
    <name type="scientific">Cercophora newfieldiana</name>
    <dbReference type="NCBI Taxonomy" id="92897"/>
    <lineage>
        <taxon>Eukaryota</taxon>
        <taxon>Fungi</taxon>
        <taxon>Dikarya</taxon>
        <taxon>Ascomycota</taxon>
        <taxon>Pezizomycotina</taxon>
        <taxon>Sordariomycetes</taxon>
        <taxon>Sordariomycetidae</taxon>
        <taxon>Sordariales</taxon>
        <taxon>Lasiosphaeriaceae</taxon>
        <taxon>Cercophora</taxon>
    </lineage>
</organism>
<comment type="caution">
    <text evidence="6">The sequence shown here is derived from an EMBL/GenBank/DDBJ whole genome shotgun (WGS) entry which is preliminary data.</text>
</comment>
<evidence type="ECO:0000313" key="7">
    <source>
        <dbReference type="Proteomes" id="UP001174936"/>
    </source>
</evidence>
<evidence type="ECO:0000256" key="2">
    <source>
        <dbReference type="ARBA" id="ARBA00007175"/>
    </source>
</evidence>
<dbReference type="Pfam" id="PF09805">
    <property type="entry name" value="Nop25"/>
    <property type="match status" value="1"/>
</dbReference>
<evidence type="ECO:0000256" key="4">
    <source>
        <dbReference type="ARBA" id="ARBA00023242"/>
    </source>
</evidence>
<feature type="region of interest" description="Disordered" evidence="5">
    <location>
        <begin position="1"/>
        <end position="24"/>
    </location>
</feature>